<evidence type="ECO:0000313" key="3">
    <source>
        <dbReference type="Proteomes" id="UP000031563"/>
    </source>
</evidence>
<dbReference type="Proteomes" id="UP000031563">
    <property type="component" value="Unassembled WGS sequence"/>
</dbReference>
<dbReference type="PANTHER" id="PTHR23150:SF19">
    <property type="entry name" value="FORMYLGLYCINE-GENERATING ENZYME"/>
    <property type="match status" value="1"/>
</dbReference>
<gene>
    <name evidence="2" type="ORF">QY95_03618</name>
</gene>
<dbReference type="Pfam" id="PF03781">
    <property type="entry name" value="FGE-sulfatase"/>
    <property type="match status" value="1"/>
</dbReference>
<dbReference type="AlphaFoldDB" id="A0A0F5HQE4"/>
<dbReference type="InterPro" id="IPR016187">
    <property type="entry name" value="CTDL_fold"/>
</dbReference>
<dbReference type="InterPro" id="IPR042095">
    <property type="entry name" value="SUMF_sf"/>
</dbReference>
<reference evidence="2" key="1">
    <citation type="submission" date="2015-02" db="EMBL/GenBank/DDBJ databases">
        <title>Genome Assembly of Bacillaceae bacterium MTCC 8252.</title>
        <authorList>
            <person name="Verma A."/>
            <person name="Khatri I."/>
            <person name="Mual P."/>
            <person name="Subramanian S."/>
            <person name="Krishnamurthi S."/>
        </authorList>
    </citation>
    <scope>NUCLEOTIDE SEQUENCE [LARGE SCALE GENOMIC DNA]</scope>
    <source>
        <strain evidence="2">MTCC 8252</strain>
    </source>
</reference>
<organism evidence="2 3">
    <name type="scientific">Bacillus thermotolerans</name>
    <name type="common">Quasibacillus thermotolerans</name>
    <dbReference type="NCBI Taxonomy" id="1221996"/>
    <lineage>
        <taxon>Bacteria</taxon>
        <taxon>Bacillati</taxon>
        <taxon>Bacillota</taxon>
        <taxon>Bacilli</taxon>
        <taxon>Bacillales</taxon>
        <taxon>Bacillaceae</taxon>
        <taxon>Bacillus</taxon>
    </lineage>
</organism>
<evidence type="ECO:0000313" key="2">
    <source>
        <dbReference type="EMBL" id="KKB35047.1"/>
    </source>
</evidence>
<name>A0A0F5HQE4_BACTR</name>
<accession>A0A0F5HQE4</accession>
<dbReference type="InterPro" id="IPR051043">
    <property type="entry name" value="Sulfatase_Mod_Factor_Kinase"/>
</dbReference>
<keyword evidence="3" id="KW-1185">Reference proteome</keyword>
<dbReference type="GO" id="GO:0120147">
    <property type="term" value="F:formylglycine-generating oxidase activity"/>
    <property type="evidence" value="ECO:0007669"/>
    <property type="project" value="TreeGrafter"/>
</dbReference>
<evidence type="ECO:0000259" key="1">
    <source>
        <dbReference type="Pfam" id="PF03781"/>
    </source>
</evidence>
<feature type="domain" description="Sulfatase-modifying factor enzyme-like" evidence="1">
    <location>
        <begin position="13"/>
        <end position="244"/>
    </location>
</feature>
<dbReference type="RefSeq" id="WP_040047828.1">
    <property type="nucleotide sequence ID" value="NZ_JWIR02000076.1"/>
</dbReference>
<dbReference type="SUPFAM" id="SSF56436">
    <property type="entry name" value="C-type lectin-like"/>
    <property type="match status" value="1"/>
</dbReference>
<protein>
    <recommendedName>
        <fullName evidence="1">Sulfatase-modifying factor enzyme-like domain-containing protein</fullName>
    </recommendedName>
</protein>
<dbReference type="Gene3D" id="3.90.1580.10">
    <property type="entry name" value="paralog of FGE (formylglycine-generating enzyme)"/>
    <property type="match status" value="1"/>
</dbReference>
<dbReference type="InterPro" id="IPR005532">
    <property type="entry name" value="SUMF_dom"/>
</dbReference>
<proteinExistence type="predicted"/>
<dbReference type="PANTHER" id="PTHR23150">
    <property type="entry name" value="SULFATASE MODIFYING FACTOR 1, 2"/>
    <property type="match status" value="1"/>
</dbReference>
<comment type="caution">
    <text evidence="2">The sequence shown here is derived from an EMBL/GenBank/DDBJ whole genome shotgun (WGS) entry which is preliminary data.</text>
</comment>
<dbReference type="EMBL" id="JWIR02000076">
    <property type="protein sequence ID" value="KKB35047.1"/>
    <property type="molecule type" value="Genomic_DNA"/>
</dbReference>
<dbReference type="STRING" id="1221996.QY95_03618"/>
<sequence length="355" mass="40738">MFEYIHQIEFRKIPAGYFSFGLEWSKKEFVEKADRYKIPIEWLIKEVPANQVFLDDFEISETQITVGMMADFYKDNPKLTIPEEIQSNIDQQNMKLPAYPVSYETALAFCSWLSFVLGEVIDLPTEPEWEKSAKGMRGNIFPWGDEENHEIPNIRVGGIKSTPQNVKSCTQNVSDYGVYDLAGNVEEWTRSFNKPYKNNKIVYSDQLNYPILRGGTCEHAIDLARSTRRHGNHPSLYTGFRVVKRKNLNNLTSHMYELNQDHRLIAKGDFILGKISSIGEDHISIHLVNDSYAKVSLDTIPTHVIELFGSFKNKDSEMLLKVEKVEGENYHCTKPTLEEIDTFLASNPVAGVRRS</sequence>